<dbReference type="InterPro" id="IPR052163">
    <property type="entry name" value="DGC-Regulatory_Protein"/>
</dbReference>
<dbReference type="SMART" id="SM00091">
    <property type="entry name" value="PAS"/>
    <property type="match status" value="2"/>
</dbReference>
<dbReference type="CDD" id="cd00082">
    <property type="entry name" value="HisKA"/>
    <property type="match status" value="1"/>
</dbReference>
<dbReference type="InterPro" id="IPR000700">
    <property type="entry name" value="PAS-assoc_C"/>
</dbReference>
<protein>
    <recommendedName>
        <fullName evidence="2">histidine kinase</fullName>
        <ecNumber evidence="2">2.7.13.3</ecNumber>
    </recommendedName>
</protein>
<dbReference type="CDD" id="cd00130">
    <property type="entry name" value="PAS"/>
    <property type="match status" value="1"/>
</dbReference>
<dbReference type="Proteomes" id="UP001597112">
    <property type="component" value="Unassembled WGS sequence"/>
</dbReference>
<evidence type="ECO:0000313" key="6">
    <source>
        <dbReference type="Proteomes" id="UP001597112"/>
    </source>
</evidence>
<dbReference type="InterPro" id="IPR001610">
    <property type="entry name" value="PAC"/>
</dbReference>
<sequence length="353" mass="40279">MNDQSLQKISVPLVNLADALPGVTYRISLLPAVTVSYVSKAVANLLGVPPEELLFKPPIYYQQFLAPADKLIIDHKIEIARHAGGLEKLQIEVIDVFGKPRIVDDWFVGVFNNNNELTAIEGYIIENKRTATEWSLLNQLKAYRNAIDVNIISSITDTRGIITYANENFQRVSKYSEEELIGQNHRIVKSGYHTRDFFINLWQTISSGRRWNGEILNRAKDGTLYWVDTVIIPIFNEARTITSYLSLRTLITDRKNSELQKDGYIRVLEEIAHIVAHDVRGPVCSIMGLTNLIQTYTNVPDTLRKPLDYLRVATDRLDNLTHKLSDKIYSSEMDLRMAKDKLARYDASQPENQ</sequence>
<dbReference type="SMART" id="SM00086">
    <property type="entry name" value="PAC"/>
    <property type="match status" value="1"/>
</dbReference>
<dbReference type="NCBIfam" id="TIGR00229">
    <property type="entry name" value="sensory_box"/>
    <property type="match status" value="1"/>
</dbReference>
<dbReference type="PROSITE" id="PS50113">
    <property type="entry name" value="PAC"/>
    <property type="match status" value="1"/>
</dbReference>
<feature type="domain" description="PAS" evidence="3">
    <location>
        <begin position="35"/>
        <end position="84"/>
    </location>
</feature>
<dbReference type="InterPro" id="IPR035965">
    <property type="entry name" value="PAS-like_dom_sf"/>
</dbReference>
<feature type="domain" description="PAS" evidence="3">
    <location>
        <begin position="155"/>
        <end position="196"/>
    </location>
</feature>
<dbReference type="PANTHER" id="PTHR46663:SF3">
    <property type="entry name" value="SLL0267 PROTEIN"/>
    <property type="match status" value="1"/>
</dbReference>
<proteinExistence type="predicted"/>
<dbReference type="SUPFAM" id="SSF55785">
    <property type="entry name" value="PYP-like sensor domain (PAS domain)"/>
    <property type="match status" value="2"/>
</dbReference>
<dbReference type="Gene3D" id="1.10.287.130">
    <property type="match status" value="1"/>
</dbReference>
<dbReference type="InterPro" id="IPR003661">
    <property type="entry name" value="HisK_dim/P_dom"/>
</dbReference>
<evidence type="ECO:0000256" key="2">
    <source>
        <dbReference type="ARBA" id="ARBA00012438"/>
    </source>
</evidence>
<reference evidence="6" key="1">
    <citation type="journal article" date="2019" name="Int. J. Syst. Evol. Microbiol.">
        <title>The Global Catalogue of Microorganisms (GCM) 10K type strain sequencing project: providing services to taxonomists for standard genome sequencing and annotation.</title>
        <authorList>
            <consortium name="The Broad Institute Genomics Platform"/>
            <consortium name="The Broad Institute Genome Sequencing Center for Infectious Disease"/>
            <person name="Wu L."/>
            <person name="Ma J."/>
        </authorList>
    </citation>
    <scope>NUCLEOTIDE SEQUENCE [LARGE SCALE GENOMIC DNA]</scope>
    <source>
        <strain evidence="6">CCUG 58938</strain>
    </source>
</reference>
<dbReference type="InterPro" id="IPR000014">
    <property type="entry name" value="PAS"/>
</dbReference>
<dbReference type="SUPFAM" id="SSF47384">
    <property type="entry name" value="Homodimeric domain of signal transducing histidine kinase"/>
    <property type="match status" value="1"/>
</dbReference>
<keyword evidence="6" id="KW-1185">Reference proteome</keyword>
<accession>A0ABW3K4U2</accession>
<dbReference type="PROSITE" id="PS50112">
    <property type="entry name" value="PAS"/>
    <property type="match status" value="2"/>
</dbReference>
<evidence type="ECO:0000259" key="3">
    <source>
        <dbReference type="PROSITE" id="PS50112"/>
    </source>
</evidence>
<dbReference type="RefSeq" id="WP_377580511.1">
    <property type="nucleotide sequence ID" value="NZ_JBHTKA010000007.1"/>
</dbReference>
<dbReference type="Gene3D" id="3.30.450.20">
    <property type="entry name" value="PAS domain"/>
    <property type="match status" value="2"/>
</dbReference>
<organism evidence="5 6">
    <name type="scientific">Ohtaekwangia kribbensis</name>
    <dbReference type="NCBI Taxonomy" id="688913"/>
    <lineage>
        <taxon>Bacteria</taxon>
        <taxon>Pseudomonadati</taxon>
        <taxon>Bacteroidota</taxon>
        <taxon>Cytophagia</taxon>
        <taxon>Cytophagales</taxon>
        <taxon>Fulvivirgaceae</taxon>
        <taxon>Ohtaekwangia</taxon>
    </lineage>
</organism>
<comment type="catalytic activity">
    <reaction evidence="1">
        <text>ATP + protein L-histidine = ADP + protein N-phospho-L-histidine.</text>
        <dbReference type="EC" id="2.7.13.3"/>
    </reaction>
</comment>
<evidence type="ECO:0000259" key="4">
    <source>
        <dbReference type="PROSITE" id="PS50113"/>
    </source>
</evidence>
<feature type="domain" description="PAC" evidence="4">
    <location>
        <begin position="209"/>
        <end position="263"/>
    </location>
</feature>
<dbReference type="PANTHER" id="PTHR46663">
    <property type="entry name" value="DIGUANYLATE CYCLASE DGCT-RELATED"/>
    <property type="match status" value="1"/>
</dbReference>
<dbReference type="Pfam" id="PF13426">
    <property type="entry name" value="PAS_9"/>
    <property type="match status" value="1"/>
</dbReference>
<comment type="caution">
    <text evidence="5">The sequence shown here is derived from an EMBL/GenBank/DDBJ whole genome shotgun (WGS) entry which is preliminary data.</text>
</comment>
<name>A0ABW3K4U2_9BACT</name>
<dbReference type="EMBL" id="JBHTKA010000007">
    <property type="protein sequence ID" value="MFD1001060.1"/>
    <property type="molecule type" value="Genomic_DNA"/>
</dbReference>
<evidence type="ECO:0000256" key="1">
    <source>
        <dbReference type="ARBA" id="ARBA00000085"/>
    </source>
</evidence>
<dbReference type="InterPro" id="IPR036097">
    <property type="entry name" value="HisK_dim/P_sf"/>
</dbReference>
<gene>
    <name evidence="5" type="ORF">ACFQ21_17165</name>
</gene>
<dbReference type="EC" id="2.7.13.3" evidence="2"/>
<evidence type="ECO:0000313" key="5">
    <source>
        <dbReference type="EMBL" id="MFD1001060.1"/>
    </source>
</evidence>